<dbReference type="Proteomes" id="UP000463700">
    <property type="component" value="Unassembled WGS sequence"/>
</dbReference>
<evidence type="ECO:0000313" key="2">
    <source>
        <dbReference type="Proteomes" id="UP000463700"/>
    </source>
</evidence>
<dbReference type="EMBL" id="VOSW01000088">
    <property type="protein sequence ID" value="KAE8755470.1"/>
    <property type="molecule type" value="Genomic_DNA"/>
</dbReference>
<proteinExistence type="predicted"/>
<dbReference type="GO" id="GO:0106300">
    <property type="term" value="P:protein-DNA covalent cross-linking repair"/>
    <property type="evidence" value="ECO:0007669"/>
    <property type="project" value="InterPro"/>
</dbReference>
<evidence type="ECO:0008006" key="3">
    <source>
        <dbReference type="Google" id="ProtNLM"/>
    </source>
</evidence>
<dbReference type="InterPro" id="IPR003738">
    <property type="entry name" value="SRAP"/>
</dbReference>
<dbReference type="SUPFAM" id="SSF143081">
    <property type="entry name" value="BB1717-like"/>
    <property type="match status" value="1"/>
</dbReference>
<accession>A0A6N6W7C5</accession>
<reference evidence="1 2" key="1">
    <citation type="journal article" date="2020" name="Int. J. Syst. Evol. Microbiol.">
        <title>Paraburkholderia madseniana sp. nov., a phenolic acid-degrading bacterium isolated from acidic forest soil.</title>
        <authorList>
            <person name="Wilhelm R.C."/>
            <person name="Murphy S.J.L."/>
            <person name="Feriancek N.M."/>
            <person name="Karasz D.C."/>
            <person name="DeRito C.M."/>
            <person name="Newman J.D."/>
            <person name="Buckley D.H."/>
        </authorList>
    </citation>
    <scope>NUCLEOTIDE SEQUENCE [LARGE SCALE GENOMIC DNA]</scope>
    <source>
        <strain evidence="1 2">RP11</strain>
    </source>
</reference>
<dbReference type="Pfam" id="PF02586">
    <property type="entry name" value="SRAP"/>
    <property type="match status" value="1"/>
</dbReference>
<dbReference type="AlphaFoldDB" id="A0A6N6W7C5"/>
<gene>
    <name evidence="1" type="ORF">FSO04_34270</name>
</gene>
<sequence>MSWPAPAIVLQPARTAVPAISIHAINRIIIFPLFKSGSEQINFRRFCCRCCLLGLSASPLSTDIGQSLEPLDIYSPTWNAVPGTRQLVIYPDCIIRSLNWGCRPPGSAPLFLRKIVTSRAENVAYSPFLKTLWRSGRVIVPADSWYEWIGTDDGVRHTLCDIAEKVGATVPRRGGHPATRQRSTR</sequence>
<dbReference type="OrthoDB" id="6192129at2"/>
<name>A0A6N6W7C5_9BURK</name>
<dbReference type="GO" id="GO:0003697">
    <property type="term" value="F:single-stranded DNA binding"/>
    <property type="evidence" value="ECO:0007669"/>
    <property type="project" value="InterPro"/>
</dbReference>
<dbReference type="Gene3D" id="3.90.1680.10">
    <property type="entry name" value="SOS response associated peptidase-like"/>
    <property type="match status" value="1"/>
</dbReference>
<comment type="caution">
    <text evidence="1">The sequence shown here is derived from an EMBL/GenBank/DDBJ whole genome shotgun (WGS) entry which is preliminary data.</text>
</comment>
<organism evidence="1 2">
    <name type="scientific">Paraburkholderia madseniana</name>
    <dbReference type="NCBI Taxonomy" id="2599607"/>
    <lineage>
        <taxon>Bacteria</taxon>
        <taxon>Pseudomonadati</taxon>
        <taxon>Pseudomonadota</taxon>
        <taxon>Betaproteobacteria</taxon>
        <taxon>Burkholderiales</taxon>
        <taxon>Burkholderiaceae</taxon>
        <taxon>Paraburkholderia</taxon>
    </lineage>
</organism>
<evidence type="ECO:0000313" key="1">
    <source>
        <dbReference type="EMBL" id="KAE8755470.1"/>
    </source>
</evidence>
<dbReference type="InterPro" id="IPR036590">
    <property type="entry name" value="SRAP-like"/>
</dbReference>
<protein>
    <recommendedName>
        <fullName evidence="3">Abasic site processing protein</fullName>
    </recommendedName>
</protein>